<reference evidence="2" key="1">
    <citation type="submission" date="2020-04" db="EMBL/GenBank/DDBJ databases">
        <authorList>
            <person name="Zhang T."/>
        </authorList>
    </citation>
    <scope>NUCLEOTIDE SEQUENCE</scope>
    <source>
        <strain evidence="2">HKST-UBA01</strain>
    </source>
</reference>
<feature type="compositionally biased region" description="Polar residues" evidence="1">
    <location>
        <begin position="1"/>
        <end position="13"/>
    </location>
</feature>
<gene>
    <name evidence="2" type="ORF">KC729_00005</name>
</gene>
<dbReference type="EMBL" id="JAGQHR010000001">
    <property type="protein sequence ID" value="MCA9726032.1"/>
    <property type="molecule type" value="Genomic_DNA"/>
</dbReference>
<evidence type="ECO:0000313" key="3">
    <source>
        <dbReference type="Proteomes" id="UP000697710"/>
    </source>
</evidence>
<evidence type="ECO:0008006" key="4">
    <source>
        <dbReference type="Google" id="ProtNLM"/>
    </source>
</evidence>
<dbReference type="Proteomes" id="UP000697710">
    <property type="component" value="Unassembled WGS sequence"/>
</dbReference>
<feature type="non-terminal residue" evidence="2">
    <location>
        <position position="1"/>
    </location>
</feature>
<accession>A0A956LW30</accession>
<feature type="region of interest" description="Disordered" evidence="1">
    <location>
        <begin position="1"/>
        <end position="25"/>
    </location>
</feature>
<organism evidence="2 3">
    <name type="scientific">Eiseniibacteriota bacterium</name>
    <dbReference type="NCBI Taxonomy" id="2212470"/>
    <lineage>
        <taxon>Bacteria</taxon>
        <taxon>Candidatus Eiseniibacteriota</taxon>
    </lineage>
</organism>
<sequence length="89" mass="9817">SSWWPTPTVNGNYNRKGASKTSGDGLATAVNRWPTPRAFMHKDGYTDRGKSNLGEVIGGPLNPTWVEWLMGYPLGWTDLEHSETPSSPK</sequence>
<protein>
    <recommendedName>
        <fullName evidence="4">DNA cytosine methyltransferase</fullName>
    </recommendedName>
</protein>
<evidence type="ECO:0000256" key="1">
    <source>
        <dbReference type="SAM" id="MobiDB-lite"/>
    </source>
</evidence>
<evidence type="ECO:0000313" key="2">
    <source>
        <dbReference type="EMBL" id="MCA9726032.1"/>
    </source>
</evidence>
<name>A0A956LW30_UNCEI</name>
<reference evidence="2" key="2">
    <citation type="journal article" date="2021" name="Microbiome">
        <title>Successional dynamics and alternative stable states in a saline activated sludge microbial community over 9 years.</title>
        <authorList>
            <person name="Wang Y."/>
            <person name="Ye J."/>
            <person name="Ju F."/>
            <person name="Liu L."/>
            <person name="Boyd J.A."/>
            <person name="Deng Y."/>
            <person name="Parks D.H."/>
            <person name="Jiang X."/>
            <person name="Yin X."/>
            <person name="Woodcroft B.J."/>
            <person name="Tyson G.W."/>
            <person name="Hugenholtz P."/>
            <person name="Polz M.F."/>
            <person name="Zhang T."/>
        </authorList>
    </citation>
    <scope>NUCLEOTIDE SEQUENCE</scope>
    <source>
        <strain evidence="2">HKST-UBA01</strain>
    </source>
</reference>
<dbReference type="AlphaFoldDB" id="A0A956LW30"/>
<comment type="caution">
    <text evidence="2">The sequence shown here is derived from an EMBL/GenBank/DDBJ whole genome shotgun (WGS) entry which is preliminary data.</text>
</comment>
<proteinExistence type="predicted"/>